<reference evidence="8" key="1">
    <citation type="submission" date="2016-01" db="EMBL/GenBank/DDBJ databases">
        <authorList>
            <person name="Peeters Charlotte."/>
        </authorList>
    </citation>
    <scope>NUCLEOTIDE SEQUENCE [LARGE SCALE GENOMIC DNA]</scope>
</reference>
<keyword evidence="3" id="KW-0238">DNA-binding</keyword>
<dbReference type="InterPro" id="IPR005119">
    <property type="entry name" value="LysR_subst-bd"/>
</dbReference>
<keyword evidence="8" id="KW-1185">Reference proteome</keyword>
<evidence type="ECO:0000259" key="6">
    <source>
        <dbReference type="PROSITE" id="PS50931"/>
    </source>
</evidence>
<dbReference type="Gene3D" id="3.40.190.290">
    <property type="match status" value="1"/>
</dbReference>
<feature type="domain" description="HTH lysR-type" evidence="6">
    <location>
        <begin position="11"/>
        <end position="68"/>
    </location>
</feature>
<proteinExistence type="inferred from homology"/>
<keyword evidence="5" id="KW-0804">Transcription</keyword>
<dbReference type="InterPro" id="IPR036390">
    <property type="entry name" value="WH_DNA-bd_sf"/>
</dbReference>
<accession>A0A158D6W1</accession>
<dbReference type="PANTHER" id="PTHR30293:SF0">
    <property type="entry name" value="NITROGEN ASSIMILATION REGULATORY PROTEIN NAC"/>
    <property type="match status" value="1"/>
</dbReference>
<dbReference type="EMBL" id="FCOI02000034">
    <property type="protein sequence ID" value="SAK90402.1"/>
    <property type="molecule type" value="Genomic_DNA"/>
</dbReference>
<dbReference type="GO" id="GO:0003677">
    <property type="term" value="F:DNA binding"/>
    <property type="evidence" value="ECO:0007669"/>
    <property type="project" value="UniProtKB-KW"/>
</dbReference>
<dbReference type="PANTHER" id="PTHR30293">
    <property type="entry name" value="TRANSCRIPTIONAL REGULATORY PROTEIN NAC-RELATED"/>
    <property type="match status" value="1"/>
</dbReference>
<dbReference type="GO" id="GO:0003700">
    <property type="term" value="F:DNA-binding transcription factor activity"/>
    <property type="evidence" value="ECO:0007669"/>
    <property type="project" value="InterPro"/>
</dbReference>
<dbReference type="SUPFAM" id="SSF46785">
    <property type="entry name" value="Winged helix' DNA-binding domain"/>
    <property type="match status" value="1"/>
</dbReference>
<dbReference type="Pfam" id="PF00126">
    <property type="entry name" value="HTH_1"/>
    <property type="match status" value="1"/>
</dbReference>
<dbReference type="AlphaFoldDB" id="A0A158D6W1"/>
<evidence type="ECO:0000256" key="2">
    <source>
        <dbReference type="ARBA" id="ARBA00023015"/>
    </source>
</evidence>
<evidence type="ECO:0000313" key="8">
    <source>
        <dbReference type="Proteomes" id="UP000054624"/>
    </source>
</evidence>
<dbReference type="InterPro" id="IPR036388">
    <property type="entry name" value="WH-like_DNA-bd_sf"/>
</dbReference>
<evidence type="ECO:0000313" key="7">
    <source>
        <dbReference type="EMBL" id="SAK90402.1"/>
    </source>
</evidence>
<protein>
    <submittedName>
        <fullName evidence="7">LysR family transcriptional regulator</fullName>
    </submittedName>
</protein>
<evidence type="ECO:0000256" key="1">
    <source>
        <dbReference type="ARBA" id="ARBA00009437"/>
    </source>
</evidence>
<sequence>MDVHHLSDCRMELRQLRYFLSVVKHGSMGKAALELGVVTSALSQQISRLEGELSTRLLQRTSGGVVPTDAGLAFWRQAQLALRHIDDAALAARSARLSGHVSVGMAPSTASVLGVAFMQAMRTRYPEVRLHMVESLSGYLASMLSARQIDLAVLFREEPAQRFSIIPLLDERLFLIGSGDLDGMPASASVRLKNLGRLPLILPSGTHGLRSLLASAFRRAEYEPNIVAEVDGLALLMDLVRSGLGATIQPGAALARRENVLLTSVPVAERYATRPNMIASISDDELSPAGLAARVVLADVIRQLVQEGRWPGARLREPESSQKLNTS</sequence>
<dbReference type="FunFam" id="1.10.10.10:FF:000001">
    <property type="entry name" value="LysR family transcriptional regulator"/>
    <property type="match status" value="1"/>
</dbReference>
<dbReference type="SUPFAM" id="SSF53850">
    <property type="entry name" value="Periplasmic binding protein-like II"/>
    <property type="match status" value="1"/>
</dbReference>
<organism evidence="7 8">
    <name type="scientific">Caballeronia temeraria</name>
    <dbReference type="NCBI Taxonomy" id="1777137"/>
    <lineage>
        <taxon>Bacteria</taxon>
        <taxon>Pseudomonadati</taxon>
        <taxon>Pseudomonadota</taxon>
        <taxon>Betaproteobacteria</taxon>
        <taxon>Burkholderiales</taxon>
        <taxon>Burkholderiaceae</taxon>
        <taxon>Caballeronia</taxon>
    </lineage>
</organism>
<comment type="similarity">
    <text evidence="1">Belongs to the LysR transcriptional regulatory family.</text>
</comment>
<dbReference type="InterPro" id="IPR000847">
    <property type="entry name" value="LysR_HTH_N"/>
</dbReference>
<dbReference type="Pfam" id="PF03466">
    <property type="entry name" value="LysR_substrate"/>
    <property type="match status" value="1"/>
</dbReference>
<keyword evidence="4" id="KW-0010">Activator</keyword>
<dbReference type="CDD" id="cd08433">
    <property type="entry name" value="PBP2_Nac"/>
    <property type="match status" value="1"/>
</dbReference>
<dbReference type="PROSITE" id="PS50931">
    <property type="entry name" value="HTH_LYSR"/>
    <property type="match status" value="1"/>
</dbReference>
<dbReference type="STRING" id="1777137.AWB76_06552"/>
<evidence type="ECO:0000256" key="4">
    <source>
        <dbReference type="ARBA" id="ARBA00023159"/>
    </source>
</evidence>
<dbReference type="GO" id="GO:2000142">
    <property type="term" value="P:regulation of DNA-templated transcription initiation"/>
    <property type="evidence" value="ECO:0007669"/>
    <property type="project" value="TreeGrafter"/>
</dbReference>
<gene>
    <name evidence="7" type="ORF">AWB76_06552</name>
</gene>
<dbReference type="Proteomes" id="UP000054624">
    <property type="component" value="Unassembled WGS sequence"/>
</dbReference>
<dbReference type="Gene3D" id="1.10.10.10">
    <property type="entry name" value="Winged helix-like DNA-binding domain superfamily/Winged helix DNA-binding domain"/>
    <property type="match status" value="1"/>
</dbReference>
<name>A0A158D6W1_9BURK</name>
<keyword evidence="2" id="KW-0805">Transcription regulation</keyword>
<evidence type="ECO:0000256" key="5">
    <source>
        <dbReference type="ARBA" id="ARBA00023163"/>
    </source>
</evidence>
<evidence type="ECO:0000256" key="3">
    <source>
        <dbReference type="ARBA" id="ARBA00023125"/>
    </source>
</evidence>